<accession>A0A4C1TFV2</accession>
<dbReference type="OrthoDB" id="6436100at2759"/>
<evidence type="ECO:0000256" key="11">
    <source>
        <dbReference type="ARBA" id="ARBA00023303"/>
    </source>
</evidence>
<evidence type="ECO:0000256" key="7">
    <source>
        <dbReference type="ARBA" id="ARBA00023053"/>
    </source>
</evidence>
<dbReference type="Proteomes" id="UP000299102">
    <property type="component" value="Unassembled WGS sequence"/>
</dbReference>
<proteinExistence type="inferred from homology"/>
<keyword evidence="3 12" id="KW-0813">Transport</keyword>
<reference evidence="14 15" key="1">
    <citation type="journal article" date="2019" name="Commun. Biol.">
        <title>The bagworm genome reveals a unique fibroin gene that provides high tensile strength.</title>
        <authorList>
            <person name="Kono N."/>
            <person name="Nakamura H."/>
            <person name="Ohtoshi R."/>
            <person name="Tomita M."/>
            <person name="Numata K."/>
            <person name="Arakawa K."/>
        </authorList>
    </citation>
    <scope>NUCLEOTIDE SEQUENCE [LARGE SCALE GENOMIC DNA]</scope>
</reference>
<keyword evidence="15" id="KW-1185">Reference proteome</keyword>
<dbReference type="GO" id="GO:0005886">
    <property type="term" value="C:plasma membrane"/>
    <property type="evidence" value="ECO:0007669"/>
    <property type="project" value="TreeGrafter"/>
</dbReference>
<keyword evidence="6 13" id="KW-1133">Transmembrane helix</keyword>
<keyword evidence="11 12" id="KW-0407">Ion channel</keyword>
<dbReference type="Gene3D" id="2.60.470.10">
    <property type="entry name" value="Acid-sensing ion channels like domains"/>
    <property type="match status" value="1"/>
</dbReference>
<dbReference type="GO" id="GO:0015280">
    <property type="term" value="F:ligand-gated sodium channel activity"/>
    <property type="evidence" value="ECO:0007669"/>
    <property type="project" value="TreeGrafter"/>
</dbReference>
<keyword evidence="8 12" id="KW-0406">Ion transport</keyword>
<organism evidence="14 15">
    <name type="scientific">Eumeta variegata</name>
    <name type="common">Bagworm moth</name>
    <name type="synonym">Eumeta japonica</name>
    <dbReference type="NCBI Taxonomy" id="151549"/>
    <lineage>
        <taxon>Eukaryota</taxon>
        <taxon>Metazoa</taxon>
        <taxon>Ecdysozoa</taxon>
        <taxon>Arthropoda</taxon>
        <taxon>Hexapoda</taxon>
        <taxon>Insecta</taxon>
        <taxon>Pterygota</taxon>
        <taxon>Neoptera</taxon>
        <taxon>Endopterygota</taxon>
        <taxon>Lepidoptera</taxon>
        <taxon>Glossata</taxon>
        <taxon>Ditrysia</taxon>
        <taxon>Tineoidea</taxon>
        <taxon>Psychidae</taxon>
        <taxon>Oiketicinae</taxon>
        <taxon>Eumeta</taxon>
    </lineage>
</organism>
<evidence type="ECO:0000256" key="8">
    <source>
        <dbReference type="ARBA" id="ARBA00023065"/>
    </source>
</evidence>
<evidence type="ECO:0000256" key="6">
    <source>
        <dbReference type="ARBA" id="ARBA00022989"/>
    </source>
</evidence>
<dbReference type="AlphaFoldDB" id="A0A4C1TFV2"/>
<evidence type="ECO:0000256" key="13">
    <source>
        <dbReference type="SAM" id="Phobius"/>
    </source>
</evidence>
<evidence type="ECO:0000256" key="9">
    <source>
        <dbReference type="ARBA" id="ARBA00023136"/>
    </source>
</evidence>
<keyword evidence="4 12" id="KW-0894">Sodium channel</keyword>
<dbReference type="PANTHER" id="PTHR11690:SF253">
    <property type="entry name" value="PICKPOCKET 18-RELATED"/>
    <property type="match status" value="1"/>
</dbReference>
<evidence type="ECO:0000256" key="1">
    <source>
        <dbReference type="ARBA" id="ARBA00004141"/>
    </source>
</evidence>
<dbReference type="STRING" id="151549.A0A4C1TFV2"/>
<dbReference type="InterPro" id="IPR001873">
    <property type="entry name" value="ENaC"/>
</dbReference>
<keyword evidence="5 12" id="KW-0812">Transmembrane</keyword>
<gene>
    <name evidence="14" type="primary">Nach</name>
    <name evidence="14" type="ORF">EVAR_4152_1</name>
</gene>
<name>A0A4C1TFV2_EUMVA</name>
<feature type="transmembrane region" description="Helical" evidence="13">
    <location>
        <begin position="60"/>
        <end position="78"/>
    </location>
</feature>
<evidence type="ECO:0000256" key="4">
    <source>
        <dbReference type="ARBA" id="ARBA00022461"/>
    </source>
</evidence>
<sequence>MVHPGDRWWAYRPHKKLSKEIIFRRSMKKVFKEYMKHSSLPGCRYIVDPLWSKKEKMLRLLWLVMVMFIFGYALRTTWHDILGKPLIVSMESTVYAIENVDFPAVALCNVNRISRKASKQLAEELFPVGNYSLDQIEKYLYDLGRLIDFEIQENSNMLQFFEQLPENVPTELWIERMKNLAPKCTDLLIRCRWAGKVQQCNELFALRRTSHGHCCVFNYLLNYNSLGVPGHMEREAERQKIPGVEFGLSVVMDPQVHDYGYRLHNAEGVDVLFYSPFYFADHNNGPLIHHVAVSNTELYLELHSRVQLATEEVRKYPSSTIGQRERSLVKRKRKHE</sequence>
<evidence type="ECO:0000313" key="14">
    <source>
        <dbReference type="EMBL" id="GBP13389.1"/>
    </source>
</evidence>
<evidence type="ECO:0000256" key="5">
    <source>
        <dbReference type="ARBA" id="ARBA00022692"/>
    </source>
</evidence>
<evidence type="ECO:0000256" key="3">
    <source>
        <dbReference type="ARBA" id="ARBA00022448"/>
    </source>
</evidence>
<evidence type="ECO:0000256" key="10">
    <source>
        <dbReference type="ARBA" id="ARBA00023201"/>
    </source>
</evidence>
<keyword evidence="7" id="KW-0915">Sodium</keyword>
<comment type="similarity">
    <text evidence="2 12">Belongs to the amiloride-sensitive sodium channel (TC 1.A.6) family.</text>
</comment>
<comment type="caution">
    <text evidence="14">The sequence shown here is derived from an EMBL/GenBank/DDBJ whole genome shotgun (WGS) entry which is preliminary data.</text>
</comment>
<dbReference type="PANTHER" id="PTHR11690">
    <property type="entry name" value="AMILORIDE-SENSITIVE SODIUM CHANNEL-RELATED"/>
    <property type="match status" value="1"/>
</dbReference>
<evidence type="ECO:0000313" key="15">
    <source>
        <dbReference type="Proteomes" id="UP000299102"/>
    </source>
</evidence>
<protein>
    <submittedName>
        <fullName evidence="14">Sodium channel protein Nach</fullName>
    </submittedName>
</protein>
<keyword evidence="10 12" id="KW-0739">Sodium transport</keyword>
<dbReference type="EMBL" id="BGZK01000057">
    <property type="protein sequence ID" value="GBP13389.1"/>
    <property type="molecule type" value="Genomic_DNA"/>
</dbReference>
<evidence type="ECO:0000256" key="12">
    <source>
        <dbReference type="RuleBase" id="RU000679"/>
    </source>
</evidence>
<dbReference type="Pfam" id="PF00858">
    <property type="entry name" value="ASC"/>
    <property type="match status" value="1"/>
</dbReference>
<comment type="subcellular location">
    <subcellularLocation>
        <location evidence="1">Membrane</location>
        <topology evidence="1">Multi-pass membrane protein</topology>
    </subcellularLocation>
</comment>
<evidence type="ECO:0000256" key="2">
    <source>
        <dbReference type="ARBA" id="ARBA00007193"/>
    </source>
</evidence>
<keyword evidence="9 13" id="KW-0472">Membrane</keyword>